<keyword evidence="1" id="KW-0802">TPR repeat</keyword>
<dbReference type="Proteomes" id="UP001138894">
    <property type="component" value="Unassembled WGS sequence"/>
</dbReference>
<evidence type="ECO:0000313" key="5">
    <source>
        <dbReference type="Proteomes" id="UP001138894"/>
    </source>
</evidence>
<dbReference type="RefSeq" id="WP_218547605.1">
    <property type="nucleotide sequence ID" value="NZ_JAGSPD010000015.1"/>
</dbReference>
<protein>
    <submittedName>
        <fullName evidence="4">CHAT domain-containing protein</fullName>
    </submittedName>
</protein>
<keyword evidence="5" id="KW-1185">Reference proteome</keyword>
<reference evidence="4" key="1">
    <citation type="submission" date="2021-04" db="EMBL/GenBank/DDBJ databases">
        <authorList>
            <person name="Pira H."/>
            <person name="Risdian C."/>
            <person name="Wink J."/>
        </authorList>
    </citation>
    <scope>NUCLEOTIDE SEQUENCE</scope>
    <source>
        <strain evidence="4">WHY3</strain>
    </source>
</reference>
<dbReference type="PROSITE" id="PS50005">
    <property type="entry name" value="TPR"/>
    <property type="match status" value="1"/>
</dbReference>
<dbReference type="AlphaFoldDB" id="A0A9X1JTB2"/>
<dbReference type="Pfam" id="PF12770">
    <property type="entry name" value="CHAT"/>
    <property type="match status" value="1"/>
</dbReference>
<proteinExistence type="predicted"/>
<comment type="caution">
    <text evidence="4">The sequence shown here is derived from an EMBL/GenBank/DDBJ whole genome shotgun (WGS) entry which is preliminary data.</text>
</comment>
<accession>A0A9X1JTB2</accession>
<dbReference type="PANTHER" id="PTHR10098:SF112">
    <property type="entry name" value="SLR0380 PROTEIN"/>
    <property type="match status" value="1"/>
</dbReference>
<organism evidence="4 5">
    <name type="scientific">Winogradskyella luteola</name>
    <dbReference type="NCBI Taxonomy" id="2828330"/>
    <lineage>
        <taxon>Bacteria</taxon>
        <taxon>Pseudomonadati</taxon>
        <taxon>Bacteroidota</taxon>
        <taxon>Flavobacteriia</taxon>
        <taxon>Flavobacteriales</taxon>
        <taxon>Flavobacteriaceae</taxon>
        <taxon>Winogradskyella</taxon>
    </lineage>
</organism>
<dbReference type="InterPro" id="IPR019734">
    <property type="entry name" value="TPR_rpt"/>
</dbReference>
<gene>
    <name evidence="4" type="ORF">KCG49_14805</name>
</gene>
<name>A0A9X1JTB2_9FLAO</name>
<dbReference type="InterPro" id="IPR024983">
    <property type="entry name" value="CHAT_dom"/>
</dbReference>
<sequence>MKTIISLLIIASFSALGYTQNAQAAQEKFYKAYDTKNAVGMNQAADEYIKYNSDNSYGYVFKSFAAIAKNDLPTAKKYATIANQMFPMESSNYSLQSYIAYLENRMADAEKMMTFAFQLSWDAAGAKSTKDELDMLASMTGKDFTALKTIADKADAATPGAVENFNAYNACVNKWYEGKPCDVFANLKKWKNFSPVNPMISDFVTATKGIANYTVGKFDDAKPQLETAINSSNLNPYTKAICYEKLSWYDRHELNKTYRYADLGLKEVRKLKANNLVEADLLFRKYECAAALGRSEESLQLAKELLALATTLGNDYHIINANNAIGAHYVLKSVPNAKEIANKHLGAAYALATQRNFVKEKMKAAGNYAIVKFKLGNKQEAIRLNNEVYDHYVKTNQWESAQNAANNIGFMFYMNNDYGNASKQFQKAVDITEQHLPKFSAQEQLYGRNLQSSAYSGLIMSLQKLNQPSRLFDVQDMNRSRILRQKLGQNIKQVSLAETQKMLKEHEVLLYYSKGEPGQMIVNVITNNSAKIIENHPINDWLLIKKQFTNRIQKKPNVINNYVTKLNEEVVNGQIYQYSDPKVAFKAKDFKDFVGLSREVMEVTDDQYLQLQNQILKHWYKWLIKPVESNLLGKKTIIISAEDEFHTMPFEAFIDGNSKYLLENYNIKYIPSATVLSVLEQRAYTDNRKPLLAMGGATYQPKGNVKGNVRNQMAYFKVQENITEKINTNKKNLSAELQALGYGGANYLAGTLREVENLKKIIPDARILVGDEMKETDIKRLNRSGELDDYKYIHIATHGFANSTIPELSGVMMTQPNGGDNPDDMFLLAHEIAALNLKADMAVLSACETALGKNYKGEGINGLNSSLLIAGANSTLLSLWPVDDAGTMILMTETYNNLYQKKMTVEDAVNTAKRTMLNGTYGDRFKTPKIWAPFVLNGK</sequence>
<evidence type="ECO:0000256" key="2">
    <source>
        <dbReference type="SAM" id="SignalP"/>
    </source>
</evidence>
<feature type="domain" description="CHAT" evidence="3">
    <location>
        <begin position="617"/>
        <end position="938"/>
    </location>
</feature>
<feature type="repeat" description="TPR" evidence="1">
    <location>
        <begin position="402"/>
        <end position="435"/>
    </location>
</feature>
<keyword evidence="2" id="KW-0732">Signal</keyword>
<dbReference type="EMBL" id="JAGSPD010000015">
    <property type="protein sequence ID" value="MBV7270457.1"/>
    <property type="molecule type" value="Genomic_DNA"/>
</dbReference>
<evidence type="ECO:0000259" key="3">
    <source>
        <dbReference type="Pfam" id="PF12770"/>
    </source>
</evidence>
<evidence type="ECO:0000313" key="4">
    <source>
        <dbReference type="EMBL" id="MBV7270457.1"/>
    </source>
</evidence>
<feature type="signal peptide" evidence="2">
    <location>
        <begin position="1"/>
        <end position="24"/>
    </location>
</feature>
<feature type="chain" id="PRO_5040801276" evidence="2">
    <location>
        <begin position="25"/>
        <end position="939"/>
    </location>
</feature>
<evidence type="ECO:0000256" key="1">
    <source>
        <dbReference type="PROSITE-ProRule" id="PRU00339"/>
    </source>
</evidence>
<dbReference type="PANTHER" id="PTHR10098">
    <property type="entry name" value="RAPSYN-RELATED"/>
    <property type="match status" value="1"/>
</dbReference>